<dbReference type="InterPro" id="IPR016997">
    <property type="entry name" value="UCP032442"/>
</dbReference>
<dbReference type="PROSITE" id="PS51257">
    <property type="entry name" value="PROKAR_LIPOPROTEIN"/>
    <property type="match status" value="1"/>
</dbReference>
<proteinExistence type="predicted"/>
<gene>
    <name evidence="3" type="ORF">BAGA_09105</name>
</gene>
<keyword evidence="1" id="KW-0732">Signal</keyword>
<dbReference type="eggNOG" id="COG4990">
    <property type="taxonomic scope" value="Bacteria"/>
</dbReference>
<dbReference type="STRING" id="574375.AZF08_17460"/>
<dbReference type="PANTHER" id="PTHR37806">
    <property type="entry name" value="LMO0724 PROTEIN"/>
    <property type="match status" value="1"/>
</dbReference>
<evidence type="ECO:0000313" key="4">
    <source>
        <dbReference type="Proteomes" id="UP000027778"/>
    </source>
</evidence>
<feature type="domain" description="Peptidase C39-like" evidence="2">
    <location>
        <begin position="65"/>
        <end position="229"/>
    </location>
</feature>
<evidence type="ECO:0000259" key="2">
    <source>
        <dbReference type="Pfam" id="PF13529"/>
    </source>
</evidence>
<evidence type="ECO:0000256" key="1">
    <source>
        <dbReference type="SAM" id="SignalP"/>
    </source>
</evidence>
<comment type="caution">
    <text evidence="3">The sequence shown here is derived from an EMBL/GenBank/DDBJ whole genome shotgun (WGS) entry which is preliminary data.</text>
</comment>
<protein>
    <submittedName>
        <fullName evidence="3">Peptidase C39</fullName>
    </submittedName>
</protein>
<sequence>MKTLLMVYVLFFILAGCSAKQPPTEKQESNVGNKNVGLTKNVKYPTSQNKQMQSTVPSVQEKIILDVPLISQKPELKYGCEVTSLAMVLQHAGVKVNKMQLANRIKKDTEPLSMSKAGDIIQWGDPKEGFVGDITGRNKGYAVYVQPLQELMEHYLPNRTVNLTGKDFNDVLTQIKAGKPVVIWTTGDYKVPDRWESWKHENKQITAPLDLHAVVLIGFENGYIYVNDPLTGKKAHKVNKETFIQSWDALGKQALSYH</sequence>
<dbReference type="AlphaFoldDB" id="A0A073KM92"/>
<dbReference type="EMBL" id="JOTM01000016">
    <property type="protein sequence ID" value="KEK23433.1"/>
    <property type="molecule type" value="Genomic_DNA"/>
</dbReference>
<feature type="signal peptide" evidence="1">
    <location>
        <begin position="1"/>
        <end position="19"/>
    </location>
</feature>
<dbReference type="Pfam" id="PF13529">
    <property type="entry name" value="Peptidase_C39_2"/>
    <property type="match status" value="1"/>
</dbReference>
<name>A0A073KM92_9BACI</name>
<evidence type="ECO:0000313" key="3">
    <source>
        <dbReference type="EMBL" id="KEK23433.1"/>
    </source>
</evidence>
<dbReference type="Gene3D" id="3.90.70.10">
    <property type="entry name" value="Cysteine proteinases"/>
    <property type="match status" value="1"/>
</dbReference>
<reference evidence="3 4" key="1">
    <citation type="submission" date="2014-06" db="EMBL/GenBank/DDBJ databases">
        <title>Draft genome sequence of Bacillus gaemokensis JCM 15801 (MCCC 1A00707).</title>
        <authorList>
            <person name="Lai Q."/>
            <person name="Liu Y."/>
            <person name="Shao Z."/>
        </authorList>
    </citation>
    <scope>NUCLEOTIDE SEQUENCE [LARGE SCALE GENOMIC DNA]</scope>
    <source>
        <strain evidence="3 4">JCM 15801</strain>
    </source>
</reference>
<dbReference type="CDD" id="cd02549">
    <property type="entry name" value="Peptidase_C39A"/>
    <property type="match status" value="1"/>
</dbReference>
<dbReference type="PIRSF" id="PIRSF032442">
    <property type="entry name" value="UCP032442"/>
    <property type="match status" value="1"/>
</dbReference>
<feature type="chain" id="PRO_5038981221" evidence="1">
    <location>
        <begin position="20"/>
        <end position="258"/>
    </location>
</feature>
<dbReference type="InterPro" id="IPR039563">
    <property type="entry name" value="Peptidase_C39_single_dom"/>
</dbReference>
<keyword evidence="4" id="KW-1185">Reference proteome</keyword>
<organism evidence="3 4">
    <name type="scientific">Bacillus gaemokensis</name>
    <dbReference type="NCBI Taxonomy" id="574375"/>
    <lineage>
        <taxon>Bacteria</taxon>
        <taxon>Bacillati</taxon>
        <taxon>Bacillota</taxon>
        <taxon>Bacilli</taxon>
        <taxon>Bacillales</taxon>
        <taxon>Bacillaceae</taxon>
        <taxon>Bacillus</taxon>
        <taxon>Bacillus cereus group</taxon>
    </lineage>
</organism>
<dbReference type="PANTHER" id="PTHR37806:SF1">
    <property type="entry name" value="PEPTIDASE C39-LIKE DOMAIN-CONTAINING PROTEIN"/>
    <property type="match status" value="1"/>
</dbReference>
<dbReference type="Proteomes" id="UP000027778">
    <property type="component" value="Unassembled WGS sequence"/>
</dbReference>
<accession>A0A073KM92</accession>
<dbReference type="InterPro" id="IPR039564">
    <property type="entry name" value="Peptidase_C39-like"/>
</dbReference>
<dbReference type="RefSeq" id="WP_033675624.1">
    <property type="nucleotide sequence ID" value="NZ_JOTM01000016.1"/>
</dbReference>